<evidence type="ECO:0000256" key="3">
    <source>
        <dbReference type="ARBA" id="ARBA00023163"/>
    </source>
</evidence>
<keyword evidence="4" id="KW-0539">Nucleus</keyword>
<evidence type="ECO:0000313" key="8">
    <source>
        <dbReference type="Proteomes" id="UP000077002"/>
    </source>
</evidence>
<dbReference type="SMART" id="SM00906">
    <property type="entry name" value="Fungal_trans"/>
    <property type="match status" value="1"/>
</dbReference>
<evidence type="ECO:0000259" key="6">
    <source>
        <dbReference type="SMART" id="SM00906"/>
    </source>
</evidence>
<dbReference type="OrthoDB" id="4160707at2759"/>
<dbReference type="GO" id="GO:0003677">
    <property type="term" value="F:DNA binding"/>
    <property type="evidence" value="ECO:0007669"/>
    <property type="project" value="UniProtKB-KW"/>
</dbReference>
<comment type="caution">
    <text evidence="7">The sequence shown here is derived from an EMBL/GenBank/DDBJ whole genome shotgun (WGS) entry which is preliminary data.</text>
</comment>
<sequence length="173" mass="19002">MGTPLWLCFATCGALGKTVENVGTMTDPSLITVQTYALIVTYLLNAGQYETAYTMIGLAICLAYALSPQTGGINTIDLIQADRSRKTWWILVQLDLKCSLQLGRPMAARYSTPPILFLPLHNPDAVVYSQYQFCWSKLTAAMLQVSNAPSARNVPATHSWQLGFRCSNSGNDF</sequence>
<name>A0A177F965_9EURO</name>
<keyword evidence="2" id="KW-0238">DNA-binding</keyword>
<dbReference type="GO" id="GO:0006351">
    <property type="term" value="P:DNA-templated transcription"/>
    <property type="evidence" value="ECO:0007669"/>
    <property type="project" value="InterPro"/>
</dbReference>
<gene>
    <name evidence="7" type="ORF">AYO21_05628</name>
</gene>
<dbReference type="Pfam" id="PF04082">
    <property type="entry name" value="Fungal_trans"/>
    <property type="match status" value="1"/>
</dbReference>
<dbReference type="RefSeq" id="XP_022512102.1">
    <property type="nucleotide sequence ID" value="XM_022655596.1"/>
</dbReference>
<feature type="signal peptide" evidence="5">
    <location>
        <begin position="1"/>
        <end position="16"/>
    </location>
</feature>
<dbReference type="AlphaFoldDB" id="A0A177F965"/>
<dbReference type="InterPro" id="IPR007219">
    <property type="entry name" value="XnlR_reg_dom"/>
</dbReference>
<dbReference type="EMBL" id="LVKK01000036">
    <property type="protein sequence ID" value="OAG40150.1"/>
    <property type="molecule type" value="Genomic_DNA"/>
</dbReference>
<accession>A0A177F965</accession>
<evidence type="ECO:0000256" key="5">
    <source>
        <dbReference type="SAM" id="SignalP"/>
    </source>
</evidence>
<dbReference type="PANTHER" id="PTHR47424:SF3">
    <property type="entry name" value="REGULATORY PROTEIN GAL4"/>
    <property type="match status" value="1"/>
</dbReference>
<dbReference type="GeneID" id="34600793"/>
<dbReference type="InterPro" id="IPR051127">
    <property type="entry name" value="Fungal_SecMet_Regulators"/>
</dbReference>
<evidence type="ECO:0000256" key="4">
    <source>
        <dbReference type="ARBA" id="ARBA00023242"/>
    </source>
</evidence>
<dbReference type="CDD" id="cd12148">
    <property type="entry name" value="fungal_TF_MHR"/>
    <property type="match status" value="1"/>
</dbReference>
<dbReference type="PANTHER" id="PTHR47424">
    <property type="entry name" value="REGULATORY PROTEIN GAL4"/>
    <property type="match status" value="1"/>
</dbReference>
<proteinExistence type="predicted"/>
<dbReference type="GO" id="GO:0008270">
    <property type="term" value="F:zinc ion binding"/>
    <property type="evidence" value="ECO:0007669"/>
    <property type="project" value="InterPro"/>
</dbReference>
<keyword evidence="5" id="KW-0732">Signal</keyword>
<keyword evidence="1" id="KW-0805">Transcription regulation</keyword>
<keyword evidence="3" id="KW-0804">Transcription</keyword>
<feature type="domain" description="Xylanolytic transcriptional activator regulatory" evidence="6">
    <location>
        <begin position="52"/>
        <end position="125"/>
    </location>
</feature>
<dbReference type="Proteomes" id="UP000077002">
    <property type="component" value="Unassembled WGS sequence"/>
</dbReference>
<evidence type="ECO:0000313" key="7">
    <source>
        <dbReference type="EMBL" id="OAG40150.1"/>
    </source>
</evidence>
<reference evidence="7 8" key="1">
    <citation type="submission" date="2016-03" db="EMBL/GenBank/DDBJ databases">
        <title>Draft genome sequence of the Fonsecaea monophora CBS 269.37.</title>
        <authorList>
            <person name="Bombassaro A."/>
            <person name="Vinicius W.A."/>
            <person name="De Hoog S."/>
            <person name="Sun J."/>
            <person name="Souza E.M."/>
            <person name="Raittz R.T."/>
            <person name="Costa F."/>
            <person name="Leao A.C."/>
            <person name="Tadra-Sfeir M.Z."/>
            <person name="Baura V."/>
            <person name="Balsanelli E."/>
            <person name="Pedrosa F.O."/>
            <person name="Moreno L.F."/>
            <person name="Steffens M.B."/>
            <person name="Xi L."/>
            <person name="Bocca A.L."/>
            <person name="Felipe M.S."/>
            <person name="Teixeira M."/>
            <person name="Telles Filho F.Q."/>
            <person name="Azevedo C.M."/>
            <person name="Gomes R."/>
            <person name="Vicente V.A."/>
        </authorList>
    </citation>
    <scope>NUCLEOTIDE SEQUENCE [LARGE SCALE GENOMIC DNA]</scope>
    <source>
        <strain evidence="7 8">CBS 269.37</strain>
    </source>
</reference>
<evidence type="ECO:0000256" key="2">
    <source>
        <dbReference type="ARBA" id="ARBA00023125"/>
    </source>
</evidence>
<protein>
    <recommendedName>
        <fullName evidence="6">Xylanolytic transcriptional activator regulatory domain-containing protein</fullName>
    </recommendedName>
</protein>
<feature type="chain" id="PRO_5008060967" description="Xylanolytic transcriptional activator regulatory domain-containing protein" evidence="5">
    <location>
        <begin position="17"/>
        <end position="173"/>
    </location>
</feature>
<evidence type="ECO:0000256" key="1">
    <source>
        <dbReference type="ARBA" id="ARBA00023015"/>
    </source>
</evidence>
<organism evidence="7 8">
    <name type="scientific">Fonsecaea monophora</name>
    <dbReference type="NCBI Taxonomy" id="254056"/>
    <lineage>
        <taxon>Eukaryota</taxon>
        <taxon>Fungi</taxon>
        <taxon>Dikarya</taxon>
        <taxon>Ascomycota</taxon>
        <taxon>Pezizomycotina</taxon>
        <taxon>Eurotiomycetes</taxon>
        <taxon>Chaetothyriomycetidae</taxon>
        <taxon>Chaetothyriales</taxon>
        <taxon>Herpotrichiellaceae</taxon>
        <taxon>Fonsecaea</taxon>
    </lineage>
</organism>
<keyword evidence="8" id="KW-1185">Reference proteome</keyword>